<comment type="caution">
    <text evidence="1">The sequence shown here is derived from an EMBL/GenBank/DDBJ whole genome shotgun (WGS) entry which is preliminary data.</text>
</comment>
<sequence>MSMAWLPKLTKGQSLVELLVAMGLAAILIPAFMAGVMASREGWAQQEQRLAGTASLREAVEAVRAVRNRGWTSFAVNGVYHPVVAAGNWQLAIGSEVLGDLTRSVVISDYVRGGQVDPSTKNVVVTVSWSSPLANSVASALVMTRYLDNLVYTETTEAQFNAGVKSATFVTNTAGGEVVLGAGGQGDWCNPNLSIAALDLPKSGVANALTAIEGRAFAGTGENASGVSFANVTISNANPPVAAIAGTFDGFKTNGVFGEADYAYLATDSNSKEIEIINLTTNPYSEAGYFNAPGNGSGDSVWVAGNVGYMTDGAKLYTFDLSSKSGSRAQLGVVNLADEGRRVVVSGTYAYVATEDTSGQLQIVDVSNPAAMTVVGQAGLAGGGEATDVYINASASRAYVTAGKLFIVDISTKTGSRPTVGSYNTSGMMPKGVIGVSGNKLIVVGSGGEEYQVVDVTTEGSPSRCGGLNVDTGVNGVASVMEQDGDAYSYIITGDAGAEFRTIAGGPGGRYSSSGTFESAALDPGYSTSYNRISFTGATPSETTLTAQTAVSVDCQSYTFVGPDGTSGTFYSVTGGSLPLGYNTGRCFKYKLYLTTTDAGTTPVFYDLTVNYSP</sequence>
<dbReference type="InterPro" id="IPR013211">
    <property type="entry name" value="LVIVD"/>
</dbReference>
<gene>
    <name evidence="1" type="ORF">UX80_C0003G0028</name>
</gene>
<dbReference type="Pfam" id="PF08309">
    <property type="entry name" value="LVIVD"/>
    <property type="match status" value="2"/>
</dbReference>
<proteinExistence type="predicted"/>
<dbReference type="AlphaFoldDB" id="A0A0G1TW62"/>
<protein>
    <submittedName>
        <fullName evidence="1">Uncharacterized protein</fullName>
    </submittedName>
</protein>
<evidence type="ECO:0000313" key="2">
    <source>
        <dbReference type="Proteomes" id="UP000034307"/>
    </source>
</evidence>
<dbReference type="EMBL" id="LCNO01000003">
    <property type="protein sequence ID" value="KKU58373.1"/>
    <property type="molecule type" value="Genomic_DNA"/>
</dbReference>
<dbReference type="SUPFAM" id="SSF63825">
    <property type="entry name" value="YWTD domain"/>
    <property type="match status" value="1"/>
</dbReference>
<name>A0A0G1TW62_9BACT</name>
<reference evidence="1 2" key="1">
    <citation type="journal article" date="2015" name="Nature">
        <title>rRNA introns, odd ribosomes, and small enigmatic genomes across a large radiation of phyla.</title>
        <authorList>
            <person name="Brown C.T."/>
            <person name="Hug L.A."/>
            <person name="Thomas B.C."/>
            <person name="Sharon I."/>
            <person name="Castelle C.J."/>
            <person name="Singh A."/>
            <person name="Wilkins M.J."/>
            <person name="Williams K.H."/>
            <person name="Banfield J.F."/>
        </authorList>
    </citation>
    <scope>NUCLEOTIDE SEQUENCE [LARGE SCALE GENOMIC DNA]</scope>
</reference>
<dbReference type="Proteomes" id="UP000034307">
    <property type="component" value="Unassembled WGS sequence"/>
</dbReference>
<evidence type="ECO:0000313" key="1">
    <source>
        <dbReference type="EMBL" id="KKU58373.1"/>
    </source>
</evidence>
<accession>A0A0G1TW62</accession>
<organism evidence="1 2">
    <name type="scientific">Candidatus Amesbacteria bacterium GW2011_GWA2_47_11b</name>
    <dbReference type="NCBI Taxonomy" id="1618358"/>
    <lineage>
        <taxon>Bacteria</taxon>
        <taxon>Candidatus Amesiibacteriota</taxon>
    </lineage>
</organism>
<dbReference type="STRING" id="1618358.UX80_C0003G0028"/>